<sequence>MRPANDTHVYQEFLCLLREMLELTSLDRALYQRHLLSRMDDMRGFV</sequence>
<evidence type="ECO:0008006" key="2">
    <source>
        <dbReference type="Google" id="ProtNLM"/>
    </source>
</evidence>
<organism evidence="1">
    <name type="scientific">Cucumis melo</name>
    <name type="common">Muskmelon</name>
    <dbReference type="NCBI Taxonomy" id="3656"/>
    <lineage>
        <taxon>Eukaryota</taxon>
        <taxon>Viridiplantae</taxon>
        <taxon>Streptophyta</taxon>
        <taxon>Embryophyta</taxon>
        <taxon>Tracheophyta</taxon>
        <taxon>Spermatophyta</taxon>
        <taxon>Magnoliopsida</taxon>
        <taxon>eudicotyledons</taxon>
        <taxon>Gunneridae</taxon>
        <taxon>Pentapetalae</taxon>
        <taxon>rosids</taxon>
        <taxon>fabids</taxon>
        <taxon>Cucurbitales</taxon>
        <taxon>Cucurbitaceae</taxon>
        <taxon>Benincaseae</taxon>
        <taxon>Cucumis</taxon>
    </lineage>
</organism>
<protein>
    <recommendedName>
        <fullName evidence="2">Retrotransposon protein</fullName>
    </recommendedName>
</protein>
<proteinExistence type="predicted"/>
<evidence type="ECO:0000313" key="1">
    <source>
        <dbReference type="EnsemblPlants" id="MELO3C034214.2.1"/>
    </source>
</evidence>
<accession>A0A9I9EIC7</accession>
<dbReference type="AlphaFoldDB" id="A0A9I9EIC7"/>
<dbReference type="EnsemblPlants" id="MELO3C034214.2.1">
    <property type="protein sequence ID" value="MELO3C034214.2.1"/>
    <property type="gene ID" value="MELO3C034214.2"/>
</dbReference>
<reference evidence="1" key="1">
    <citation type="submission" date="2023-03" db="UniProtKB">
        <authorList>
            <consortium name="EnsemblPlants"/>
        </authorList>
    </citation>
    <scope>IDENTIFICATION</scope>
</reference>
<dbReference type="Gramene" id="MELO3C034214.2.1">
    <property type="protein sequence ID" value="MELO3C034214.2.1"/>
    <property type="gene ID" value="MELO3C034214.2"/>
</dbReference>
<name>A0A9I9EIC7_CUCME</name>